<keyword evidence="6 11" id="KW-1133">Transmembrane helix</keyword>
<feature type="domain" description="Cation/H+ exchanger transmembrane" evidence="12">
    <location>
        <begin position="12"/>
        <end position="375"/>
    </location>
</feature>
<dbReference type="PANTHER" id="PTHR43562:SF3">
    <property type="entry name" value="SODIUM ION_PROTON EXCHANGER (EUROFUNG)"/>
    <property type="match status" value="1"/>
</dbReference>
<evidence type="ECO:0000256" key="5">
    <source>
        <dbReference type="ARBA" id="ARBA00022692"/>
    </source>
</evidence>
<dbReference type="GO" id="GO:0006814">
    <property type="term" value="P:sodium ion transport"/>
    <property type="evidence" value="ECO:0007669"/>
    <property type="project" value="UniProtKB-KW"/>
</dbReference>
<feature type="transmembrane region" description="Helical" evidence="11">
    <location>
        <begin position="80"/>
        <end position="101"/>
    </location>
</feature>
<evidence type="ECO:0000256" key="8">
    <source>
        <dbReference type="ARBA" id="ARBA00023065"/>
    </source>
</evidence>
<accession>A0A0N0CTH9</accession>
<dbReference type="Proteomes" id="UP000037778">
    <property type="component" value="Unassembled WGS sequence"/>
</dbReference>
<feature type="transmembrane region" description="Helical" evidence="11">
    <location>
        <begin position="207"/>
        <end position="226"/>
    </location>
</feature>
<dbReference type="EMBL" id="JXCY01000001">
    <property type="protein sequence ID" value="KOY77671.1"/>
    <property type="molecule type" value="Genomic_DNA"/>
</dbReference>
<keyword evidence="4" id="KW-0050">Antiport</keyword>
<evidence type="ECO:0000256" key="9">
    <source>
        <dbReference type="ARBA" id="ARBA00023136"/>
    </source>
</evidence>
<feature type="transmembrane region" description="Helical" evidence="11">
    <location>
        <begin position="262"/>
        <end position="281"/>
    </location>
</feature>
<dbReference type="Gene3D" id="1.20.1530.20">
    <property type="match status" value="1"/>
</dbReference>
<comment type="subcellular location">
    <subcellularLocation>
        <location evidence="1">Membrane</location>
        <topology evidence="1">Multi-pass membrane protein</topology>
    </subcellularLocation>
</comment>
<name>A0A0N0CTH9_9LACO</name>
<keyword evidence="8" id="KW-0406">Ion transport</keyword>
<dbReference type="GO" id="GO:1902600">
    <property type="term" value="P:proton transmembrane transport"/>
    <property type="evidence" value="ECO:0007669"/>
    <property type="project" value="InterPro"/>
</dbReference>
<evidence type="ECO:0000256" key="2">
    <source>
        <dbReference type="ARBA" id="ARBA00005551"/>
    </source>
</evidence>
<dbReference type="Pfam" id="PF00999">
    <property type="entry name" value="Na_H_Exchanger"/>
    <property type="match status" value="1"/>
</dbReference>
<sequence>MAYILSISIILLTALLTGKIFSKIILPPVVGQLVAGIIIGPAILNIVKPTHLISSLAELGVILLMFIAGLESDLKLLKRYFKPSIVVAIMGIIFPVVGIFYTSKLFALSNIESLFIGVIFAATSVSISVAVLKSMNALNTKSGVTILGAAVADDILSILLLSVVITFTNGGSAQGNPNIILLILMQIGFFIFVWILFILVNKFKIKLNRTLAPIVGLIVCLSLSALAEHVQISAITGAFFAGVLIGQTKYKESVNRQMNQFGNLLFIPIFFVNVGLNMNISGIVENASLFIVLSIAAIITKFSGAYLGSRFFKFNRLSAAEIGVGMISRGEVGLIIAEIGLKNNLISANYYSTIIASIILTTILAPLLLKPIVVKIKQI</sequence>
<feature type="transmembrane region" description="Helical" evidence="11">
    <location>
        <begin position="179"/>
        <end position="200"/>
    </location>
</feature>
<evidence type="ECO:0000256" key="11">
    <source>
        <dbReference type="SAM" id="Phobius"/>
    </source>
</evidence>
<evidence type="ECO:0000259" key="12">
    <source>
        <dbReference type="Pfam" id="PF00999"/>
    </source>
</evidence>
<dbReference type="GO" id="GO:0015297">
    <property type="term" value="F:antiporter activity"/>
    <property type="evidence" value="ECO:0007669"/>
    <property type="project" value="UniProtKB-KW"/>
</dbReference>
<evidence type="ECO:0000313" key="13">
    <source>
        <dbReference type="EMBL" id="KOY77671.1"/>
    </source>
</evidence>
<dbReference type="PANTHER" id="PTHR43562">
    <property type="entry name" value="NAPA-TYPE SODIUM/HYDROGEN ANTIPORTER"/>
    <property type="match status" value="1"/>
</dbReference>
<gene>
    <name evidence="13" type="primary">napA3</name>
    <name evidence="13" type="ORF">RZ71_05050</name>
</gene>
<evidence type="ECO:0000256" key="3">
    <source>
        <dbReference type="ARBA" id="ARBA00022448"/>
    </source>
</evidence>
<feature type="transmembrane region" description="Helical" evidence="11">
    <location>
        <begin position="46"/>
        <end position="68"/>
    </location>
</feature>
<comment type="similarity">
    <text evidence="2">Belongs to the monovalent cation:proton antiporter 2 (CPA2) transporter (TC 2.A.37) family.</text>
</comment>
<keyword evidence="9 11" id="KW-0472">Membrane</keyword>
<keyword evidence="3" id="KW-0813">Transport</keyword>
<keyword evidence="14" id="KW-1185">Reference proteome</keyword>
<evidence type="ECO:0000256" key="1">
    <source>
        <dbReference type="ARBA" id="ARBA00004141"/>
    </source>
</evidence>
<organism evidence="13 14">
    <name type="scientific">Apilactobacillus kunkeei</name>
    <dbReference type="NCBI Taxonomy" id="148814"/>
    <lineage>
        <taxon>Bacteria</taxon>
        <taxon>Bacillati</taxon>
        <taxon>Bacillota</taxon>
        <taxon>Bacilli</taxon>
        <taxon>Lactobacillales</taxon>
        <taxon>Lactobacillaceae</taxon>
        <taxon>Apilactobacillus</taxon>
    </lineage>
</organism>
<comment type="caution">
    <text evidence="13">The sequence shown here is derived from an EMBL/GenBank/DDBJ whole genome shotgun (WGS) entry which is preliminary data.</text>
</comment>
<feature type="transmembrane region" description="Helical" evidence="11">
    <location>
        <begin position="349"/>
        <end position="369"/>
    </location>
</feature>
<evidence type="ECO:0000256" key="10">
    <source>
        <dbReference type="ARBA" id="ARBA00023201"/>
    </source>
</evidence>
<feature type="transmembrane region" description="Helical" evidence="11">
    <location>
        <begin position="113"/>
        <end position="132"/>
    </location>
</feature>
<dbReference type="InterPro" id="IPR006153">
    <property type="entry name" value="Cation/H_exchanger_TM"/>
</dbReference>
<dbReference type="RefSeq" id="WP_053791274.1">
    <property type="nucleotide sequence ID" value="NZ_JXCY01000001.1"/>
</dbReference>
<dbReference type="InterPro" id="IPR038770">
    <property type="entry name" value="Na+/solute_symporter_sf"/>
</dbReference>
<dbReference type="AlphaFoldDB" id="A0A0N0CTH9"/>
<evidence type="ECO:0000256" key="6">
    <source>
        <dbReference type="ARBA" id="ARBA00022989"/>
    </source>
</evidence>
<feature type="transmembrane region" description="Helical" evidence="11">
    <location>
        <begin position="144"/>
        <end position="167"/>
    </location>
</feature>
<evidence type="ECO:0000256" key="4">
    <source>
        <dbReference type="ARBA" id="ARBA00022449"/>
    </source>
</evidence>
<evidence type="ECO:0000313" key="14">
    <source>
        <dbReference type="Proteomes" id="UP000037778"/>
    </source>
</evidence>
<proteinExistence type="inferred from homology"/>
<keyword evidence="7" id="KW-0915">Sodium</keyword>
<dbReference type="PATRIC" id="fig|148814.8.peg.42"/>
<evidence type="ECO:0000256" key="7">
    <source>
        <dbReference type="ARBA" id="ARBA00023053"/>
    </source>
</evidence>
<keyword evidence="10" id="KW-0739">Sodium transport</keyword>
<protein>
    <submittedName>
        <fullName evidence="13">Na(+)/H(+) antiporter</fullName>
    </submittedName>
</protein>
<dbReference type="GO" id="GO:0016020">
    <property type="term" value="C:membrane"/>
    <property type="evidence" value="ECO:0007669"/>
    <property type="project" value="UniProtKB-SubCell"/>
</dbReference>
<reference evidence="13 14" key="1">
    <citation type="journal article" date="2015" name="Genome Biol. Evol.">
        <title>Functionally Structured Genomes in Lactobacillus kunkeei Colonizing the Honey Crop and Food Products of Honeybees and Stingless Bees.</title>
        <authorList>
            <person name="Tamarit D."/>
            <person name="Ellegaard K.M."/>
            <person name="Wikander J."/>
            <person name="Olofsson T."/>
            <person name="Vasquez A."/>
            <person name="Andersson S.G."/>
        </authorList>
    </citation>
    <scope>NUCLEOTIDE SEQUENCE [LARGE SCALE GENOMIC DNA]</scope>
    <source>
        <strain evidence="13 14">LAko</strain>
    </source>
</reference>
<keyword evidence="5 11" id="KW-0812">Transmembrane</keyword>
<feature type="transmembrane region" description="Helical" evidence="11">
    <location>
        <begin position="287"/>
        <end position="307"/>
    </location>
</feature>